<dbReference type="STRING" id="6186.A0A183K474"/>
<dbReference type="SUPFAM" id="SSF55874">
    <property type="entry name" value="ATPase domain of HSP90 chaperone/DNA topoisomerase II/histidine kinase"/>
    <property type="match status" value="1"/>
</dbReference>
<dbReference type="GO" id="GO:0032389">
    <property type="term" value="C:MutLalpha complex"/>
    <property type="evidence" value="ECO:0007669"/>
    <property type="project" value="TreeGrafter"/>
</dbReference>
<dbReference type="CDD" id="cd16926">
    <property type="entry name" value="HATPase_MutL-MLH-PMS-like"/>
    <property type="match status" value="1"/>
</dbReference>
<evidence type="ECO:0000256" key="1">
    <source>
        <dbReference type="ARBA" id="ARBA00006082"/>
    </source>
</evidence>
<dbReference type="GO" id="GO:0016887">
    <property type="term" value="F:ATP hydrolysis activity"/>
    <property type="evidence" value="ECO:0007669"/>
    <property type="project" value="InterPro"/>
</dbReference>
<dbReference type="InterPro" id="IPR014762">
    <property type="entry name" value="DNA_mismatch_repair_CS"/>
</dbReference>
<dbReference type="Gene3D" id="3.30.565.10">
    <property type="entry name" value="Histidine kinase-like ATPase, C-terminal domain"/>
    <property type="match status" value="1"/>
</dbReference>
<organism evidence="5">
    <name type="scientific">Schistosoma curassoni</name>
    <dbReference type="NCBI Taxonomy" id="6186"/>
    <lineage>
        <taxon>Eukaryota</taxon>
        <taxon>Metazoa</taxon>
        <taxon>Spiralia</taxon>
        <taxon>Lophotrochozoa</taxon>
        <taxon>Platyhelminthes</taxon>
        <taxon>Trematoda</taxon>
        <taxon>Digenea</taxon>
        <taxon>Strigeidida</taxon>
        <taxon>Schistosomatoidea</taxon>
        <taxon>Schistosomatidae</taxon>
        <taxon>Schistosoma</taxon>
    </lineage>
</organism>
<dbReference type="GO" id="GO:0005524">
    <property type="term" value="F:ATP binding"/>
    <property type="evidence" value="ECO:0007669"/>
    <property type="project" value="InterPro"/>
</dbReference>
<dbReference type="FunFam" id="3.30.565.10:FF:000079">
    <property type="entry name" value="DNA mismatch repair protein MLH"/>
    <property type="match status" value="1"/>
</dbReference>
<evidence type="ECO:0000256" key="2">
    <source>
        <dbReference type="SAM" id="MobiDB-lite"/>
    </source>
</evidence>
<dbReference type="Pfam" id="PF13589">
    <property type="entry name" value="HATPase_c_3"/>
    <property type="match status" value="1"/>
</dbReference>
<reference evidence="3 4" key="2">
    <citation type="submission" date="2018-11" db="EMBL/GenBank/DDBJ databases">
        <authorList>
            <consortium name="Pathogen Informatics"/>
        </authorList>
    </citation>
    <scope>NUCLEOTIDE SEQUENCE [LARGE SCALE GENOMIC DNA]</scope>
    <source>
        <strain evidence="3">Dakar</strain>
        <strain evidence="4">Dakar, Senegal</strain>
    </source>
</reference>
<dbReference type="InterPro" id="IPR038973">
    <property type="entry name" value="MutL/Mlh/Pms-like"/>
</dbReference>
<dbReference type="NCBIfam" id="TIGR00585">
    <property type="entry name" value="mutl"/>
    <property type="match status" value="1"/>
</dbReference>
<dbReference type="Proteomes" id="UP000279833">
    <property type="component" value="Unassembled WGS sequence"/>
</dbReference>
<dbReference type="WBParaSite" id="SCUD_0000979301-mRNA-1">
    <property type="protein sequence ID" value="SCUD_0000979301-mRNA-1"/>
    <property type="gene ID" value="SCUD_0000979301"/>
</dbReference>
<evidence type="ECO:0000313" key="4">
    <source>
        <dbReference type="Proteomes" id="UP000279833"/>
    </source>
</evidence>
<dbReference type="PROSITE" id="PS00058">
    <property type="entry name" value="DNA_MISMATCH_REPAIR_1"/>
    <property type="match status" value="1"/>
</dbReference>
<gene>
    <name evidence="3" type="ORF">SCUD_LOCUS9793</name>
</gene>
<reference evidence="5" key="1">
    <citation type="submission" date="2016-06" db="UniProtKB">
        <authorList>
            <consortium name="WormBaseParasite"/>
        </authorList>
    </citation>
    <scope>IDENTIFICATION</scope>
</reference>
<accession>A0A183K474</accession>
<dbReference type="InterPro" id="IPR036890">
    <property type="entry name" value="HATPase_C_sf"/>
</dbReference>
<dbReference type="InterPro" id="IPR002099">
    <property type="entry name" value="MutL/Mlh/PMS"/>
</dbReference>
<dbReference type="PANTHER" id="PTHR10073">
    <property type="entry name" value="DNA MISMATCH REPAIR PROTEIN MLH, PMS, MUTL"/>
    <property type="match status" value="1"/>
</dbReference>
<name>A0A183K474_9TREM</name>
<sequence length="316" mass="34377">MDKLNSDDNSKSSANLLLLSPDKSMPQIIKRLPKEVINRIAAGEVIQRPVNAIKELLENSIDAGSTMIKITVKDGGLKLIQVQDNGCGIHQSDLPILCERFTTSKLKEFSDLSKISTFGFRGEALSSLSHVALVTVTTRTANQNCAFKVKYRAGVAESKPVPCAGNPGTTIVAENLFYNAPIRKSALKNGREELSKVTDVVAQYAIHYAQQCGFHLHSESATGKSSIEQVCISICQLVDIKPKRYLLCPNNHHSIILRDKGDSPVGEGNIISVCWFSISIVLINDATTNTTTTATTTTTTTTTTTNNNNNNNNNKR</sequence>
<dbReference type="GO" id="GO:0030983">
    <property type="term" value="F:mismatched DNA binding"/>
    <property type="evidence" value="ECO:0007669"/>
    <property type="project" value="InterPro"/>
</dbReference>
<dbReference type="GO" id="GO:0006298">
    <property type="term" value="P:mismatch repair"/>
    <property type="evidence" value="ECO:0007669"/>
    <property type="project" value="InterPro"/>
</dbReference>
<dbReference type="GO" id="GO:0140664">
    <property type="term" value="F:ATP-dependent DNA damage sensor activity"/>
    <property type="evidence" value="ECO:0007669"/>
    <property type="project" value="InterPro"/>
</dbReference>
<proteinExistence type="inferred from homology"/>
<evidence type="ECO:0000313" key="3">
    <source>
        <dbReference type="EMBL" id="VDP37090.1"/>
    </source>
</evidence>
<dbReference type="EMBL" id="UZAK01033421">
    <property type="protein sequence ID" value="VDP37090.1"/>
    <property type="molecule type" value="Genomic_DNA"/>
</dbReference>
<evidence type="ECO:0000313" key="5">
    <source>
        <dbReference type="WBParaSite" id="SCUD_0000979301-mRNA-1"/>
    </source>
</evidence>
<dbReference type="PANTHER" id="PTHR10073:SF12">
    <property type="entry name" value="DNA MISMATCH REPAIR PROTEIN MLH1"/>
    <property type="match status" value="1"/>
</dbReference>
<protein>
    <submittedName>
        <fullName evidence="5">DNA_mis_repair domain-containing protein</fullName>
    </submittedName>
</protein>
<comment type="similarity">
    <text evidence="1">Belongs to the DNA mismatch repair MutL/HexB family.</text>
</comment>
<keyword evidence="4" id="KW-1185">Reference proteome</keyword>
<dbReference type="AlphaFoldDB" id="A0A183K474"/>
<feature type="region of interest" description="Disordered" evidence="2">
    <location>
        <begin position="296"/>
        <end position="316"/>
    </location>
</feature>